<dbReference type="OMA" id="WHCETGS"/>
<dbReference type="OrthoDB" id="10261348at2759"/>
<evidence type="ECO:0000313" key="1">
    <source>
        <dbReference type="EMBL" id="GAQ91768.1"/>
    </source>
</evidence>
<dbReference type="Gene3D" id="1.10.238.10">
    <property type="entry name" value="EF-hand"/>
    <property type="match status" value="1"/>
</dbReference>
<feature type="non-terminal residue" evidence="1">
    <location>
        <position position="1"/>
    </location>
</feature>
<sequence length="343" mass="37520">IETVLQCLVLRQPGRCGRAPLWPARRTDSDTNLVIWRQLLGKYQQFWCFWHGGRGSQESAGESSEGGRRAQLGRSWRLVLGTGRMGLMPLSMNRGTGLKLFATRGGALTSAGSWVDCPKFEDPVAKSPTVVDDPEVHLRNTFGSMDPAGEGRLDWQKIQEGLRQYRVELTAEEGRRVLDRLDADASGRVEYIRLLTIFTEGTSGSRPRTSSPPPGQATIWHCETGSVYHRCGTTFWSKSEVFSAVIRPTPGSTGYCSDLDRFQSALNGGSGRSPSRKRAISAGVLQELATSNDTMAAAKQAARITRLTGQKQRYMEMSRATENERASAAATGSQTLFGVDVAA</sequence>
<dbReference type="InterPro" id="IPR011992">
    <property type="entry name" value="EF-hand-dom_pair"/>
</dbReference>
<dbReference type="EMBL" id="DF237798">
    <property type="protein sequence ID" value="GAQ91768.1"/>
    <property type="molecule type" value="Genomic_DNA"/>
</dbReference>
<dbReference type="SUPFAM" id="SSF47473">
    <property type="entry name" value="EF-hand"/>
    <property type="match status" value="1"/>
</dbReference>
<name>A0A1Y1IU91_KLENI</name>
<gene>
    <name evidence="1" type="ORF">KFL_008490010</name>
</gene>
<evidence type="ECO:0008006" key="3">
    <source>
        <dbReference type="Google" id="ProtNLM"/>
    </source>
</evidence>
<protein>
    <recommendedName>
        <fullName evidence="3">EF-hand domain-containing protein</fullName>
    </recommendedName>
</protein>
<reference evidence="1 2" key="1">
    <citation type="journal article" date="2014" name="Nat. Commun.">
        <title>Klebsormidium flaccidum genome reveals primary factors for plant terrestrial adaptation.</title>
        <authorList>
            <person name="Hori K."/>
            <person name="Maruyama F."/>
            <person name="Fujisawa T."/>
            <person name="Togashi T."/>
            <person name="Yamamoto N."/>
            <person name="Seo M."/>
            <person name="Sato S."/>
            <person name="Yamada T."/>
            <person name="Mori H."/>
            <person name="Tajima N."/>
            <person name="Moriyama T."/>
            <person name="Ikeuchi M."/>
            <person name="Watanabe M."/>
            <person name="Wada H."/>
            <person name="Kobayashi K."/>
            <person name="Saito M."/>
            <person name="Masuda T."/>
            <person name="Sasaki-Sekimoto Y."/>
            <person name="Mashiguchi K."/>
            <person name="Awai K."/>
            <person name="Shimojima M."/>
            <person name="Masuda S."/>
            <person name="Iwai M."/>
            <person name="Nobusawa T."/>
            <person name="Narise T."/>
            <person name="Kondo S."/>
            <person name="Saito H."/>
            <person name="Sato R."/>
            <person name="Murakawa M."/>
            <person name="Ihara Y."/>
            <person name="Oshima-Yamada Y."/>
            <person name="Ohtaka K."/>
            <person name="Satoh M."/>
            <person name="Sonobe K."/>
            <person name="Ishii M."/>
            <person name="Ohtani R."/>
            <person name="Kanamori-Sato M."/>
            <person name="Honoki R."/>
            <person name="Miyazaki D."/>
            <person name="Mochizuki H."/>
            <person name="Umetsu J."/>
            <person name="Higashi K."/>
            <person name="Shibata D."/>
            <person name="Kamiya Y."/>
            <person name="Sato N."/>
            <person name="Nakamura Y."/>
            <person name="Tabata S."/>
            <person name="Ida S."/>
            <person name="Kurokawa K."/>
            <person name="Ohta H."/>
        </authorList>
    </citation>
    <scope>NUCLEOTIDE SEQUENCE [LARGE SCALE GENOMIC DNA]</scope>
    <source>
        <strain evidence="1 2">NIES-2285</strain>
    </source>
</reference>
<proteinExistence type="predicted"/>
<keyword evidence="2" id="KW-1185">Reference proteome</keyword>
<evidence type="ECO:0000313" key="2">
    <source>
        <dbReference type="Proteomes" id="UP000054558"/>
    </source>
</evidence>
<dbReference type="AlphaFoldDB" id="A0A1Y1IU91"/>
<organism evidence="1 2">
    <name type="scientific">Klebsormidium nitens</name>
    <name type="common">Green alga</name>
    <name type="synonym">Ulothrix nitens</name>
    <dbReference type="NCBI Taxonomy" id="105231"/>
    <lineage>
        <taxon>Eukaryota</taxon>
        <taxon>Viridiplantae</taxon>
        <taxon>Streptophyta</taxon>
        <taxon>Klebsormidiophyceae</taxon>
        <taxon>Klebsormidiales</taxon>
        <taxon>Klebsormidiaceae</taxon>
        <taxon>Klebsormidium</taxon>
    </lineage>
</organism>
<accession>A0A1Y1IU91</accession>
<dbReference type="Proteomes" id="UP000054558">
    <property type="component" value="Unassembled WGS sequence"/>
</dbReference>